<sequence length="123" mass="14034">MHICFFFLTNKSFRITLNYLFIFFCISSFSVQSVDVLQQQRHGYSQSTSQPASQPATPHDLQTQAQASTLVYLSDLNQTRIVAKFRPEFLAKPVPSPLHSIPIASSRGFHECFYELYKYSSSA</sequence>
<proteinExistence type="predicted"/>
<comment type="caution">
    <text evidence="2">The sequence shown here is derived from an EMBL/GenBank/DDBJ whole genome shotgun (WGS) entry which is preliminary data.</text>
</comment>
<gene>
    <name evidence="2" type="ORF">E2C01_079737</name>
</gene>
<evidence type="ECO:0000313" key="2">
    <source>
        <dbReference type="EMBL" id="MPC84980.1"/>
    </source>
</evidence>
<dbReference type="AlphaFoldDB" id="A0A5B7IKB3"/>
<dbReference type="Proteomes" id="UP000324222">
    <property type="component" value="Unassembled WGS sequence"/>
</dbReference>
<keyword evidence="3" id="KW-1185">Reference proteome</keyword>
<keyword evidence="1" id="KW-1133">Transmembrane helix</keyword>
<reference evidence="2 3" key="1">
    <citation type="submission" date="2019-05" db="EMBL/GenBank/DDBJ databases">
        <title>Another draft genome of Portunus trituberculatus and its Hox gene families provides insights of decapod evolution.</title>
        <authorList>
            <person name="Jeong J.-H."/>
            <person name="Song I."/>
            <person name="Kim S."/>
            <person name="Choi T."/>
            <person name="Kim D."/>
            <person name="Ryu S."/>
            <person name="Kim W."/>
        </authorList>
    </citation>
    <scope>NUCLEOTIDE SEQUENCE [LARGE SCALE GENOMIC DNA]</scope>
    <source>
        <tissue evidence="2">Muscle</tissue>
    </source>
</reference>
<keyword evidence="1" id="KW-0472">Membrane</keyword>
<dbReference type="EMBL" id="VSRR010066986">
    <property type="protein sequence ID" value="MPC84980.1"/>
    <property type="molecule type" value="Genomic_DNA"/>
</dbReference>
<feature type="transmembrane region" description="Helical" evidence="1">
    <location>
        <begin position="12"/>
        <end position="31"/>
    </location>
</feature>
<name>A0A5B7IKB3_PORTR</name>
<keyword evidence="1" id="KW-0812">Transmembrane</keyword>
<evidence type="ECO:0000256" key="1">
    <source>
        <dbReference type="SAM" id="Phobius"/>
    </source>
</evidence>
<evidence type="ECO:0000313" key="3">
    <source>
        <dbReference type="Proteomes" id="UP000324222"/>
    </source>
</evidence>
<organism evidence="2 3">
    <name type="scientific">Portunus trituberculatus</name>
    <name type="common">Swimming crab</name>
    <name type="synonym">Neptunus trituberculatus</name>
    <dbReference type="NCBI Taxonomy" id="210409"/>
    <lineage>
        <taxon>Eukaryota</taxon>
        <taxon>Metazoa</taxon>
        <taxon>Ecdysozoa</taxon>
        <taxon>Arthropoda</taxon>
        <taxon>Crustacea</taxon>
        <taxon>Multicrustacea</taxon>
        <taxon>Malacostraca</taxon>
        <taxon>Eumalacostraca</taxon>
        <taxon>Eucarida</taxon>
        <taxon>Decapoda</taxon>
        <taxon>Pleocyemata</taxon>
        <taxon>Brachyura</taxon>
        <taxon>Eubrachyura</taxon>
        <taxon>Portunoidea</taxon>
        <taxon>Portunidae</taxon>
        <taxon>Portuninae</taxon>
        <taxon>Portunus</taxon>
    </lineage>
</organism>
<accession>A0A5B7IKB3</accession>
<protein>
    <submittedName>
        <fullName evidence="2">Uncharacterized protein</fullName>
    </submittedName>
</protein>